<dbReference type="EMBL" id="JACHVU010000001">
    <property type="protein sequence ID" value="MBB2989105.1"/>
    <property type="molecule type" value="Genomic_DNA"/>
</dbReference>
<proteinExistence type="predicted"/>
<accession>A0A839Q402</accession>
<evidence type="ECO:0000256" key="1">
    <source>
        <dbReference type="SAM" id="MobiDB-lite"/>
    </source>
</evidence>
<name>A0A839Q402_MYCIR</name>
<dbReference type="SUPFAM" id="SSF101898">
    <property type="entry name" value="NHL repeat"/>
    <property type="match status" value="1"/>
</dbReference>
<dbReference type="AlphaFoldDB" id="A0A839Q402"/>
<gene>
    <name evidence="2" type="ORF">FHR72_000562</name>
</gene>
<keyword evidence="2" id="KW-0808">Transferase</keyword>
<organism evidence="2 3">
    <name type="scientific">Mycolicibacterium iranicum</name>
    <name type="common">Mycobacterium iranicum</name>
    <dbReference type="NCBI Taxonomy" id="912594"/>
    <lineage>
        <taxon>Bacteria</taxon>
        <taxon>Bacillati</taxon>
        <taxon>Actinomycetota</taxon>
        <taxon>Actinomycetes</taxon>
        <taxon>Mycobacteriales</taxon>
        <taxon>Mycobacteriaceae</taxon>
        <taxon>Mycolicibacterium</taxon>
    </lineage>
</organism>
<sequence>MDAPQSTASTTPTRIPATGILRAAVAAAAVGVVAALSACSSDTPASSSAADVPLQSGPQTRLPDAPGYNRIAVDAQNVLYLGGAFGVVTLAPEADKPAPLSGTPVSTFAVAPDGTLSFVGPDKTVETLAPGSTSPEPLPFGVLRQWSEIAVGKDGAVYLGDNDSGRLMKLDPGASAPTELPVQGVHDIGHMVVDADDTVYAYADGSLLKIPRDATRAEPIDAPGDVGGLAVDAAGNLYVTDNRAGTVSRRAADGGDWVQLPFTDIQSPTDIAVDSDGNVYVMASAKWTPSGVVKLAAR</sequence>
<keyword evidence="3" id="KW-1185">Reference proteome</keyword>
<dbReference type="RefSeq" id="WP_183466366.1">
    <property type="nucleotide sequence ID" value="NZ_JACHVU010000001.1"/>
</dbReference>
<comment type="caution">
    <text evidence="2">The sequence shown here is derived from an EMBL/GenBank/DDBJ whole genome shotgun (WGS) entry which is preliminary data.</text>
</comment>
<protein>
    <submittedName>
        <fullName evidence="2">Serine/threonine-protein kinase</fullName>
        <ecNumber evidence="2">2.7.11.1</ecNumber>
    </submittedName>
</protein>
<dbReference type="Proteomes" id="UP000550501">
    <property type="component" value="Unassembled WGS sequence"/>
</dbReference>
<feature type="region of interest" description="Disordered" evidence="1">
    <location>
        <begin position="45"/>
        <end position="65"/>
    </location>
</feature>
<reference evidence="2 3" key="1">
    <citation type="submission" date="2020-08" db="EMBL/GenBank/DDBJ databases">
        <title>The Agave Microbiome: Exploring the role of microbial communities in plant adaptations to desert environments.</title>
        <authorList>
            <person name="Partida-Martinez L.P."/>
        </authorList>
    </citation>
    <scope>NUCLEOTIDE SEQUENCE [LARGE SCALE GENOMIC DNA]</scope>
    <source>
        <strain evidence="2 3">AT2.18</strain>
    </source>
</reference>
<evidence type="ECO:0000313" key="2">
    <source>
        <dbReference type="EMBL" id="MBB2989105.1"/>
    </source>
</evidence>
<dbReference type="Gene3D" id="2.40.10.500">
    <property type="match status" value="1"/>
</dbReference>
<keyword evidence="2" id="KW-0418">Kinase</keyword>
<dbReference type="EC" id="2.7.11.1" evidence="2"/>
<dbReference type="Gene3D" id="2.120.10.30">
    <property type="entry name" value="TolB, C-terminal domain"/>
    <property type="match status" value="1"/>
</dbReference>
<evidence type="ECO:0000313" key="3">
    <source>
        <dbReference type="Proteomes" id="UP000550501"/>
    </source>
</evidence>
<dbReference type="GO" id="GO:0004674">
    <property type="term" value="F:protein serine/threonine kinase activity"/>
    <property type="evidence" value="ECO:0007669"/>
    <property type="project" value="UniProtKB-EC"/>
</dbReference>
<dbReference type="InterPro" id="IPR011042">
    <property type="entry name" value="6-blade_b-propeller_TolB-like"/>
</dbReference>
<dbReference type="Pfam" id="PF06739">
    <property type="entry name" value="SBBP"/>
    <property type="match status" value="1"/>
</dbReference>
<dbReference type="InterPro" id="IPR010620">
    <property type="entry name" value="SBBP_repeat"/>
</dbReference>